<reference evidence="2 3" key="1">
    <citation type="journal article" date="2018" name="Front. Microbiol.">
        <title>Hydrolytic Capabilities as a Key to Environmental Success: Chitinolytic and Cellulolytic Acidobacteria From Acidic Sub-arctic Soils and Boreal Peatlands.</title>
        <authorList>
            <person name="Belova S.E."/>
            <person name="Ravin N.V."/>
            <person name="Pankratov T.A."/>
            <person name="Rakitin A.L."/>
            <person name="Ivanova A.A."/>
            <person name="Beletsky A.V."/>
            <person name="Mardanov A.V."/>
            <person name="Sinninghe Damste J.S."/>
            <person name="Dedysh S.N."/>
        </authorList>
    </citation>
    <scope>NUCLEOTIDE SEQUENCE [LARGE SCALE GENOMIC DNA]</scope>
    <source>
        <strain evidence="2 3">SBC82</strain>
    </source>
</reference>
<keyword evidence="3" id="KW-1185">Reference proteome</keyword>
<dbReference type="Proteomes" id="UP000253606">
    <property type="component" value="Chromosome"/>
</dbReference>
<feature type="compositionally biased region" description="Acidic residues" evidence="1">
    <location>
        <begin position="227"/>
        <end position="258"/>
    </location>
</feature>
<dbReference type="AlphaFoldDB" id="A0A2Z5G0V3"/>
<evidence type="ECO:0000313" key="3">
    <source>
        <dbReference type="Proteomes" id="UP000253606"/>
    </source>
</evidence>
<dbReference type="EMBL" id="CP030840">
    <property type="protein sequence ID" value="AXC12404.1"/>
    <property type="molecule type" value="Genomic_DNA"/>
</dbReference>
<feature type="region of interest" description="Disordered" evidence="1">
    <location>
        <begin position="219"/>
        <end position="258"/>
    </location>
</feature>
<dbReference type="RefSeq" id="WP_114207624.1">
    <property type="nucleotide sequence ID" value="NZ_CP030840.1"/>
</dbReference>
<name>A0A2Z5G0V3_9BACT</name>
<dbReference type="OrthoDB" id="109775at2"/>
<protein>
    <submittedName>
        <fullName evidence="2">Uncharacterized protein</fullName>
    </submittedName>
</protein>
<sequence>MATIHNSAESFPDWSRKAKEMAAEAKVLTGNKLEQLVIRIQRHTGRPKETCWRFVIQYGIKQKPDYRRWTDPEFDLVREELVKGTVEQVAKKLNRTPKAVRNMLRRNHLSLRDIRCDLFSVETLATILRVRKSEIVHWIEQGWLEASVGDRGKRHFYIITPEALTKLYKLHQQDLLKRGIRNQALFEAYLQYCFSPKHTIGEQLLDVRRDKRERAAFAAANAGNSDAVEDEEDEDDQDEAEFGPSLEDLEELDEQSER</sequence>
<proteinExistence type="predicted"/>
<dbReference type="KEGG" id="abas:ACPOL_3109"/>
<evidence type="ECO:0000313" key="2">
    <source>
        <dbReference type="EMBL" id="AXC12404.1"/>
    </source>
</evidence>
<accession>A0A2Z5G0V3</accession>
<gene>
    <name evidence="2" type="ORF">ACPOL_3109</name>
</gene>
<organism evidence="2 3">
    <name type="scientific">Acidisarcina polymorpha</name>
    <dbReference type="NCBI Taxonomy" id="2211140"/>
    <lineage>
        <taxon>Bacteria</taxon>
        <taxon>Pseudomonadati</taxon>
        <taxon>Acidobacteriota</taxon>
        <taxon>Terriglobia</taxon>
        <taxon>Terriglobales</taxon>
        <taxon>Acidobacteriaceae</taxon>
        <taxon>Acidisarcina</taxon>
    </lineage>
</organism>
<evidence type="ECO:0000256" key="1">
    <source>
        <dbReference type="SAM" id="MobiDB-lite"/>
    </source>
</evidence>